<dbReference type="RefSeq" id="XP_033232938.1">
    <property type="nucleotide sequence ID" value="XM_033377047.1"/>
</dbReference>
<evidence type="ECO:0000313" key="2">
    <source>
        <dbReference type="RefSeq" id="XP_033232938.1"/>
    </source>
</evidence>
<dbReference type="InParanoid" id="A0A6I8VPZ3"/>
<reference evidence="2" key="2">
    <citation type="submission" date="2025-08" db="UniProtKB">
        <authorList>
            <consortium name="RefSeq"/>
        </authorList>
    </citation>
    <scope>IDENTIFICATION</scope>
    <source>
        <strain evidence="2">MV-25-SWS-2005</strain>
        <tissue evidence="2">Whole body</tissue>
    </source>
</reference>
<accession>A0A6I8VPZ3</accession>
<dbReference type="KEGG" id="dpo:117183355"/>
<proteinExistence type="predicted"/>
<sequence>MQSVEMKRFPGPTCGLFLKISFPLSFSCAALPGRQKLALVWQVLNEEETGETKSEEDRRRAAVVGRLAMASLVFVKLSQLLRREMAQWKHWNWGFPISERTYTMRKRMECC</sequence>
<reference evidence="1" key="1">
    <citation type="submission" date="2024-06" db="UniProtKB">
        <authorList>
            <consortium name="RefSeq"/>
        </authorList>
    </citation>
    <scope>NUCLEOTIDE SEQUENCE [LARGE SCALE GENOMIC DNA]</scope>
    <source>
        <strain evidence="1">MV2-25</strain>
    </source>
</reference>
<dbReference type="Proteomes" id="UP000001819">
    <property type="component" value="Chromosome 2"/>
</dbReference>
<organism evidence="1 2">
    <name type="scientific">Drosophila pseudoobscura pseudoobscura</name>
    <name type="common">Fruit fly</name>
    <dbReference type="NCBI Taxonomy" id="46245"/>
    <lineage>
        <taxon>Eukaryota</taxon>
        <taxon>Metazoa</taxon>
        <taxon>Ecdysozoa</taxon>
        <taxon>Arthropoda</taxon>
        <taxon>Hexapoda</taxon>
        <taxon>Insecta</taxon>
        <taxon>Pterygota</taxon>
        <taxon>Neoptera</taxon>
        <taxon>Endopterygota</taxon>
        <taxon>Diptera</taxon>
        <taxon>Brachycera</taxon>
        <taxon>Muscomorpha</taxon>
        <taxon>Ephydroidea</taxon>
        <taxon>Drosophilidae</taxon>
        <taxon>Drosophila</taxon>
        <taxon>Sophophora</taxon>
    </lineage>
</organism>
<dbReference type="AlphaFoldDB" id="A0A6I8VPZ3"/>
<keyword evidence="1" id="KW-1185">Reference proteome</keyword>
<gene>
    <name evidence="2" type="primary">LOC117183355</name>
</gene>
<protein>
    <submittedName>
        <fullName evidence="2">Uncharacterized protein</fullName>
    </submittedName>
</protein>
<name>A0A6I8VPZ3_DROPS</name>
<evidence type="ECO:0000313" key="1">
    <source>
        <dbReference type="Proteomes" id="UP000001819"/>
    </source>
</evidence>